<evidence type="ECO:0000259" key="1">
    <source>
        <dbReference type="Pfam" id="PF04149"/>
    </source>
</evidence>
<dbReference type="RefSeq" id="WP_179822244.1">
    <property type="nucleotide sequence ID" value="NZ_JACCFS010000001.1"/>
</dbReference>
<dbReference type="Proteomes" id="UP000572051">
    <property type="component" value="Unassembled WGS sequence"/>
</dbReference>
<dbReference type="Pfam" id="PF04149">
    <property type="entry name" value="DUF397"/>
    <property type="match status" value="2"/>
</dbReference>
<feature type="domain" description="DUF397" evidence="1">
    <location>
        <begin position="6"/>
        <end position="26"/>
    </location>
</feature>
<keyword evidence="3" id="KW-1185">Reference proteome</keyword>
<comment type="caution">
    <text evidence="2">The sequence shown here is derived from an EMBL/GenBank/DDBJ whole genome shotgun (WGS) entry which is preliminary data.</text>
</comment>
<reference evidence="2 3" key="1">
    <citation type="submission" date="2020-07" db="EMBL/GenBank/DDBJ databases">
        <title>Sequencing the genomes of 1000 actinobacteria strains.</title>
        <authorList>
            <person name="Klenk H.-P."/>
        </authorList>
    </citation>
    <scope>NUCLEOTIDE SEQUENCE [LARGE SCALE GENOMIC DNA]</scope>
    <source>
        <strain evidence="2 3">DSM 44442</strain>
    </source>
</reference>
<proteinExistence type="predicted"/>
<evidence type="ECO:0000313" key="2">
    <source>
        <dbReference type="EMBL" id="NYJ33857.1"/>
    </source>
</evidence>
<feature type="domain" description="DUF397" evidence="1">
    <location>
        <begin position="49"/>
        <end position="99"/>
    </location>
</feature>
<organism evidence="2 3">
    <name type="scientific">Nocardiopsis aegyptia</name>
    <dbReference type="NCBI Taxonomy" id="220378"/>
    <lineage>
        <taxon>Bacteria</taxon>
        <taxon>Bacillati</taxon>
        <taxon>Actinomycetota</taxon>
        <taxon>Actinomycetes</taxon>
        <taxon>Streptosporangiales</taxon>
        <taxon>Nocardiopsidaceae</taxon>
        <taxon>Nocardiopsis</taxon>
    </lineage>
</organism>
<dbReference type="AlphaFoldDB" id="A0A7Z0J9M3"/>
<sequence length="103" mass="11097">MSHRLDFRKSSYSGRGQDCVEVAQIPATFRKSSHSAQDVNCVEVAQIPATFRKSIHSAQDQDCVEVGALPCGAAIRDSKHPGAGHLPFPAAEWATFLTTALSE</sequence>
<dbReference type="EMBL" id="JACCFS010000001">
    <property type="protein sequence ID" value="NYJ33857.1"/>
    <property type="molecule type" value="Genomic_DNA"/>
</dbReference>
<gene>
    <name evidence="2" type="ORF">HNR10_001738</name>
</gene>
<dbReference type="InterPro" id="IPR007278">
    <property type="entry name" value="DUF397"/>
</dbReference>
<evidence type="ECO:0000313" key="3">
    <source>
        <dbReference type="Proteomes" id="UP000572051"/>
    </source>
</evidence>
<name>A0A7Z0J9M3_9ACTN</name>
<protein>
    <recommendedName>
        <fullName evidence="1">DUF397 domain-containing protein</fullName>
    </recommendedName>
</protein>
<accession>A0A7Z0J9M3</accession>